<name>A0A0L6JY26_9FIRM</name>
<dbReference type="STRING" id="398512.Bccel_5735"/>
<dbReference type="OrthoDB" id="9788659at2"/>
<reference evidence="3" key="1">
    <citation type="submission" date="2015-07" db="EMBL/GenBank/DDBJ databases">
        <title>Near-Complete Genome Sequence of the Cellulolytic Bacterium Bacteroides (Pseudobacteroides) cellulosolvens ATCC 35603.</title>
        <authorList>
            <person name="Dassa B."/>
            <person name="Utturkar S.M."/>
            <person name="Klingeman D.M."/>
            <person name="Hurt R.A."/>
            <person name="Keller M."/>
            <person name="Xu J."/>
            <person name="Reddy Y.H.K."/>
            <person name="Borovok I."/>
            <person name="Grinberg I.R."/>
            <person name="Lamed R."/>
            <person name="Zhivin O."/>
            <person name="Bayer E.A."/>
            <person name="Brown S.D."/>
        </authorList>
    </citation>
    <scope>NUCLEOTIDE SEQUENCE [LARGE SCALE GENOMIC DNA]</scope>
    <source>
        <strain evidence="3">DSM 2933</strain>
    </source>
</reference>
<dbReference type="InterPro" id="IPR011009">
    <property type="entry name" value="Kinase-like_dom_sf"/>
</dbReference>
<dbReference type="Pfam" id="PF00069">
    <property type="entry name" value="Pkinase"/>
    <property type="match status" value="1"/>
</dbReference>
<keyword evidence="2" id="KW-0723">Serine/threonine-protein kinase</keyword>
<dbReference type="AlphaFoldDB" id="A0A0L6JY26"/>
<dbReference type="GO" id="GO:0005524">
    <property type="term" value="F:ATP binding"/>
    <property type="evidence" value="ECO:0007669"/>
    <property type="project" value="InterPro"/>
</dbReference>
<keyword evidence="2" id="KW-0808">Transferase</keyword>
<keyword evidence="3" id="KW-1185">Reference proteome</keyword>
<feature type="domain" description="Protein kinase" evidence="1">
    <location>
        <begin position="16"/>
        <end position="289"/>
    </location>
</feature>
<dbReference type="PANTHER" id="PTHR44167">
    <property type="entry name" value="OVARIAN-SPECIFIC SERINE/THREONINE-PROTEIN KINASE LOK-RELATED"/>
    <property type="match status" value="1"/>
</dbReference>
<dbReference type="Gene3D" id="1.10.510.10">
    <property type="entry name" value="Transferase(Phosphotransferase) domain 1"/>
    <property type="match status" value="1"/>
</dbReference>
<dbReference type="Proteomes" id="UP000036923">
    <property type="component" value="Unassembled WGS sequence"/>
</dbReference>
<evidence type="ECO:0000313" key="2">
    <source>
        <dbReference type="EMBL" id="KNY30455.1"/>
    </source>
</evidence>
<organism evidence="2 3">
    <name type="scientific">Pseudobacteroides cellulosolvens ATCC 35603 = DSM 2933</name>
    <dbReference type="NCBI Taxonomy" id="398512"/>
    <lineage>
        <taxon>Bacteria</taxon>
        <taxon>Bacillati</taxon>
        <taxon>Bacillota</taxon>
        <taxon>Clostridia</taxon>
        <taxon>Eubacteriales</taxon>
        <taxon>Oscillospiraceae</taxon>
        <taxon>Pseudobacteroides</taxon>
    </lineage>
</organism>
<dbReference type="GO" id="GO:0004674">
    <property type="term" value="F:protein serine/threonine kinase activity"/>
    <property type="evidence" value="ECO:0007669"/>
    <property type="project" value="UniProtKB-KW"/>
</dbReference>
<dbReference type="SMART" id="SM00220">
    <property type="entry name" value="S_TKc"/>
    <property type="match status" value="1"/>
</dbReference>
<dbReference type="PROSITE" id="PS00108">
    <property type="entry name" value="PROTEIN_KINASE_ST"/>
    <property type="match status" value="1"/>
</dbReference>
<dbReference type="PANTHER" id="PTHR44167:SF24">
    <property type="entry name" value="SERINE_THREONINE-PROTEIN KINASE CHK2"/>
    <property type="match status" value="1"/>
</dbReference>
<protein>
    <submittedName>
        <fullName evidence="2">Serine/threonine protein kinase</fullName>
    </submittedName>
</protein>
<comment type="caution">
    <text evidence="2">The sequence shown here is derived from an EMBL/GenBank/DDBJ whole genome shotgun (WGS) entry which is preliminary data.</text>
</comment>
<dbReference type="EMBL" id="LGTC01000001">
    <property type="protein sequence ID" value="KNY30455.1"/>
    <property type="molecule type" value="Genomic_DNA"/>
</dbReference>
<proteinExistence type="predicted"/>
<dbReference type="InterPro" id="IPR000719">
    <property type="entry name" value="Prot_kinase_dom"/>
</dbReference>
<dbReference type="RefSeq" id="WP_050753957.1">
    <property type="nucleotide sequence ID" value="NZ_JQKC01000010.1"/>
</dbReference>
<dbReference type="eggNOG" id="COG0515">
    <property type="taxonomic scope" value="Bacteria"/>
</dbReference>
<dbReference type="CDD" id="cd14014">
    <property type="entry name" value="STKc_PknB_like"/>
    <property type="match status" value="1"/>
</dbReference>
<evidence type="ECO:0000313" key="3">
    <source>
        <dbReference type="Proteomes" id="UP000036923"/>
    </source>
</evidence>
<gene>
    <name evidence="2" type="ORF">Bccel_5735</name>
</gene>
<keyword evidence="2" id="KW-0418">Kinase</keyword>
<dbReference type="PROSITE" id="PS50011">
    <property type="entry name" value="PROTEIN_KINASE_DOM"/>
    <property type="match status" value="1"/>
</dbReference>
<sequence>MDYEWLQEGVILKDRYKIKKELHVSDLSIVYLCEDMTCDMECIVKEYYPKGKVLRDMDGKTLVFRMPSFRKAYDEAVDNFINEGIILKKYSHKNIVKCIDEFKENDTGYIVLEYCEGKTLNNHMKDEKVVSIPGLFKDLFIPLMDAVEHVHKKGIIHRDIKPSNIIFHKERGPVLIDFGAAVSFKDKKEKKIFFSHGFSPLEFYSKNSKQGKFSDVYSVAATIYYYLSGITPQNSQERRIKDEVENLKNCNYEISGIYSFVIMRNLSLNYKKRFPSIRLLKLFSYMEYYKQKRKQKYTSDNSHQLNS</sequence>
<accession>A0A0L6JY26</accession>
<dbReference type="SUPFAM" id="SSF56112">
    <property type="entry name" value="Protein kinase-like (PK-like)"/>
    <property type="match status" value="1"/>
</dbReference>
<evidence type="ECO:0000259" key="1">
    <source>
        <dbReference type="PROSITE" id="PS50011"/>
    </source>
</evidence>
<dbReference type="InterPro" id="IPR008271">
    <property type="entry name" value="Ser/Thr_kinase_AS"/>
</dbReference>